<dbReference type="NCBIfam" id="TIGR01852">
    <property type="entry name" value="lipid_A_lpxA"/>
    <property type="match status" value="1"/>
</dbReference>
<keyword evidence="4" id="KW-0443">Lipid metabolism</keyword>
<accession>C1A8S1</accession>
<evidence type="ECO:0000256" key="2">
    <source>
        <dbReference type="ARBA" id="ARBA00022556"/>
    </source>
</evidence>
<dbReference type="Pfam" id="PF00132">
    <property type="entry name" value="Hexapep"/>
    <property type="match status" value="2"/>
</dbReference>
<dbReference type="Proteomes" id="UP000002209">
    <property type="component" value="Chromosome"/>
</dbReference>
<gene>
    <name evidence="7" type="primary">lpxA</name>
    <name evidence="7" type="ordered locus">GAU_1589</name>
</gene>
<dbReference type="InterPro" id="IPR037157">
    <property type="entry name" value="Acetyltransf_C_sf"/>
</dbReference>
<dbReference type="NCBIfam" id="NF003657">
    <property type="entry name" value="PRK05289.1"/>
    <property type="match status" value="1"/>
</dbReference>
<reference evidence="8" key="1">
    <citation type="submission" date="2006-03" db="EMBL/GenBank/DDBJ databases">
        <title>Complete genome sequence of Gemmatimonas aurantiaca T-27 that represents a novel phylum Gemmatimonadetes.</title>
        <authorList>
            <person name="Takasaki K."/>
            <person name="Ichikawa N."/>
            <person name="Miura H."/>
            <person name="Matsushita S."/>
            <person name="Watanabe Y."/>
            <person name="Oguchi A."/>
            <person name="Ankai A."/>
            <person name="Yashiro I."/>
            <person name="Takahashi M."/>
            <person name="Terui Y."/>
            <person name="Fukui S."/>
            <person name="Yokoyama H."/>
            <person name="Tanikawa S."/>
            <person name="Hanada S."/>
            <person name="Kamagata Y."/>
            <person name="Fujita N."/>
        </authorList>
    </citation>
    <scope>NUCLEOTIDE SEQUENCE [LARGE SCALE GENOMIC DNA]</scope>
    <source>
        <strain evidence="8">T-27 / DSM 14586 / JCM 11422 / NBRC 100505</strain>
    </source>
</reference>
<dbReference type="InterPro" id="IPR029098">
    <property type="entry name" value="Acetyltransf_C"/>
</dbReference>
<dbReference type="Gene3D" id="1.20.1180.10">
    <property type="entry name" value="Udp N-acetylglucosamine O-acyltransferase, C-terminal domain"/>
    <property type="match status" value="1"/>
</dbReference>
<dbReference type="PANTHER" id="PTHR43480">
    <property type="entry name" value="ACYL-[ACYL-CARRIER-PROTEIN]--UDP-N-ACETYLGLUCOSAMINE O-ACYLTRANSFERASE"/>
    <property type="match status" value="1"/>
</dbReference>
<protein>
    <submittedName>
        <fullName evidence="7">Acyl-[acyl-carrier-protein]--UDP-N-acetylglucosamine O-acyltransferase</fullName>
        <ecNumber evidence="7">2.3.1.129</ecNumber>
    </submittedName>
</protein>
<dbReference type="EMBL" id="AP009153">
    <property type="protein sequence ID" value="BAH38631.1"/>
    <property type="molecule type" value="Genomic_DNA"/>
</dbReference>
<evidence type="ECO:0000256" key="5">
    <source>
        <dbReference type="ARBA" id="ARBA00023315"/>
    </source>
</evidence>
<sequence length="262" mass="28701">MNAEITPGIHPTALIDPSAEIGRDVEIGPWVIIGPQVTVGDGSQVSARATLERNVRIGERVRVGIGAVLGGDPQDLKYRGEETWVDIGDDTVIREYATINRATAHSVTTKVGKHCFIMSYVHLAHDCLLEDHVMISNGTQLAGHVFVEDHAIISGLCAIHQFVRIGRHSFIGGASRVPQDVPPFVRAVGNPLKLFGLNSVGLQRSGFDEAVLRELKRAYRFCFRSDLNLSQGVEQARAEVELVPEVQQFLEFIEASRRGVGF</sequence>
<keyword evidence="3 7" id="KW-0808">Transferase</keyword>
<proteinExistence type="predicted"/>
<dbReference type="InterPro" id="IPR010137">
    <property type="entry name" value="Lipid_A_LpxA"/>
</dbReference>
<dbReference type="GO" id="GO:0009245">
    <property type="term" value="P:lipid A biosynthetic process"/>
    <property type="evidence" value="ECO:0007669"/>
    <property type="project" value="UniProtKB-KW"/>
</dbReference>
<dbReference type="EC" id="2.3.1.129" evidence="7"/>
<dbReference type="GO" id="GO:0016020">
    <property type="term" value="C:membrane"/>
    <property type="evidence" value="ECO:0007669"/>
    <property type="project" value="GOC"/>
</dbReference>
<dbReference type="PANTHER" id="PTHR43480:SF1">
    <property type="entry name" value="ACYL-[ACYL-CARRIER-PROTEIN]--UDP-N-ACETYLGLUCOSAMINE O-ACYLTRANSFERASE, MITOCHONDRIAL-RELATED"/>
    <property type="match status" value="1"/>
</dbReference>
<dbReference type="PIRSF" id="PIRSF000456">
    <property type="entry name" value="UDP-GlcNAc_acltr"/>
    <property type="match status" value="1"/>
</dbReference>
<keyword evidence="1" id="KW-0444">Lipid biosynthesis</keyword>
<dbReference type="eggNOG" id="COG1043">
    <property type="taxonomic scope" value="Bacteria"/>
</dbReference>
<keyword evidence="8" id="KW-1185">Reference proteome</keyword>
<name>C1A8S1_GEMAT</name>
<dbReference type="Pfam" id="PF13720">
    <property type="entry name" value="Acetyltransf_11"/>
    <property type="match status" value="1"/>
</dbReference>
<evidence type="ECO:0000313" key="8">
    <source>
        <dbReference type="Proteomes" id="UP000002209"/>
    </source>
</evidence>
<evidence type="ECO:0000256" key="1">
    <source>
        <dbReference type="ARBA" id="ARBA00022516"/>
    </source>
</evidence>
<dbReference type="AlphaFoldDB" id="C1A8S1"/>
<dbReference type="GO" id="GO:0008780">
    <property type="term" value="F:acyl-[acyl-carrier-protein]-UDP-N-acetylglucosamine O-acyltransferase activity"/>
    <property type="evidence" value="ECO:0007669"/>
    <property type="project" value="UniProtKB-EC"/>
</dbReference>
<feature type="domain" description="UDP N-acetylglucosamine O-acyltransferase C-terminal" evidence="6">
    <location>
        <begin position="180"/>
        <end position="260"/>
    </location>
</feature>
<dbReference type="SUPFAM" id="SSF51161">
    <property type="entry name" value="Trimeric LpxA-like enzymes"/>
    <property type="match status" value="1"/>
</dbReference>
<keyword evidence="5 7" id="KW-0012">Acyltransferase</keyword>
<dbReference type="STRING" id="379066.GAU_1589"/>
<evidence type="ECO:0000256" key="3">
    <source>
        <dbReference type="ARBA" id="ARBA00022679"/>
    </source>
</evidence>
<dbReference type="InterPro" id="IPR001451">
    <property type="entry name" value="Hexapep"/>
</dbReference>
<keyword evidence="2" id="KW-0441">Lipid A biosynthesis</keyword>
<dbReference type="InterPro" id="IPR011004">
    <property type="entry name" value="Trimer_LpxA-like_sf"/>
</dbReference>
<evidence type="ECO:0000259" key="6">
    <source>
        <dbReference type="Pfam" id="PF13720"/>
    </source>
</evidence>
<organism evidence="7 8">
    <name type="scientific">Gemmatimonas aurantiaca (strain DSM 14586 / JCM 11422 / NBRC 100505 / T-27)</name>
    <dbReference type="NCBI Taxonomy" id="379066"/>
    <lineage>
        <taxon>Bacteria</taxon>
        <taxon>Pseudomonadati</taxon>
        <taxon>Gemmatimonadota</taxon>
        <taxon>Gemmatimonadia</taxon>
        <taxon>Gemmatimonadales</taxon>
        <taxon>Gemmatimonadaceae</taxon>
        <taxon>Gemmatimonas</taxon>
    </lineage>
</organism>
<dbReference type="OrthoDB" id="9807278at2"/>
<dbReference type="Gene3D" id="2.160.10.10">
    <property type="entry name" value="Hexapeptide repeat proteins"/>
    <property type="match status" value="1"/>
</dbReference>
<evidence type="ECO:0000313" key="7">
    <source>
        <dbReference type="EMBL" id="BAH38631.1"/>
    </source>
</evidence>
<dbReference type="KEGG" id="gau:GAU_1589"/>
<evidence type="ECO:0000256" key="4">
    <source>
        <dbReference type="ARBA" id="ARBA00023098"/>
    </source>
</evidence>
<dbReference type="RefSeq" id="WP_012683078.1">
    <property type="nucleotide sequence ID" value="NC_012489.1"/>
</dbReference>
<dbReference type="HOGENOM" id="CLU_061249_0_0_0"/>
<dbReference type="CDD" id="cd03351">
    <property type="entry name" value="LbH_UDP-GlcNAc_AT"/>
    <property type="match status" value="1"/>
</dbReference>